<evidence type="ECO:0000259" key="2">
    <source>
        <dbReference type="PROSITE" id="PS50003"/>
    </source>
</evidence>
<dbReference type="AlphaFoldDB" id="A0AA85J535"/>
<evidence type="ECO:0000256" key="1">
    <source>
        <dbReference type="SAM" id="MobiDB-lite"/>
    </source>
</evidence>
<dbReference type="GO" id="GO:0031106">
    <property type="term" value="P:septin ring organization"/>
    <property type="evidence" value="ECO:0007669"/>
    <property type="project" value="TreeGrafter"/>
</dbReference>
<protein>
    <recommendedName>
        <fullName evidence="2">PH domain-containing protein</fullName>
    </recommendedName>
</protein>
<reference evidence="4" key="2">
    <citation type="submission" date="2023-11" db="UniProtKB">
        <authorList>
            <consortium name="WormBaseParasite"/>
        </authorList>
    </citation>
    <scope>IDENTIFICATION</scope>
</reference>
<dbReference type="GO" id="GO:0005826">
    <property type="term" value="C:actomyosin contractile ring"/>
    <property type="evidence" value="ECO:0007669"/>
    <property type="project" value="TreeGrafter"/>
</dbReference>
<dbReference type="Proteomes" id="UP000050795">
    <property type="component" value="Unassembled WGS sequence"/>
</dbReference>
<dbReference type="PROSITE" id="PS50003">
    <property type="entry name" value="PH_DOMAIN"/>
    <property type="match status" value="1"/>
</dbReference>
<dbReference type="WBParaSite" id="TREG1_129200.1">
    <property type="protein sequence ID" value="TREG1_129200.1"/>
    <property type="gene ID" value="TREG1_129200"/>
</dbReference>
<dbReference type="InterPro" id="IPR001849">
    <property type="entry name" value="PH_domain"/>
</dbReference>
<dbReference type="InterPro" id="IPR051364">
    <property type="entry name" value="Cytokinesis/Rho-signaling"/>
</dbReference>
<keyword evidence="3" id="KW-1185">Reference proteome</keyword>
<feature type="compositionally biased region" description="Basic residues" evidence="1">
    <location>
        <begin position="662"/>
        <end position="677"/>
    </location>
</feature>
<dbReference type="PANTHER" id="PTHR21538">
    <property type="entry name" value="ANILLIN/RHOTEKIN RTKN"/>
    <property type="match status" value="1"/>
</dbReference>
<dbReference type="SMART" id="SM00233">
    <property type="entry name" value="PH"/>
    <property type="match status" value="1"/>
</dbReference>
<feature type="compositionally biased region" description="Low complexity" evidence="1">
    <location>
        <begin position="952"/>
        <end position="961"/>
    </location>
</feature>
<dbReference type="InterPro" id="IPR037840">
    <property type="entry name" value="PH_Anillin"/>
</dbReference>
<proteinExistence type="predicted"/>
<feature type="compositionally biased region" description="Low complexity" evidence="1">
    <location>
        <begin position="24"/>
        <end position="35"/>
    </location>
</feature>
<feature type="region of interest" description="Disordered" evidence="1">
    <location>
        <begin position="873"/>
        <end position="907"/>
    </location>
</feature>
<feature type="region of interest" description="Disordered" evidence="1">
    <location>
        <begin position="662"/>
        <end position="682"/>
    </location>
</feature>
<accession>A0AA85J535</accession>
<feature type="domain" description="PH" evidence="2">
    <location>
        <begin position="828"/>
        <end position="1027"/>
    </location>
</feature>
<dbReference type="Gene3D" id="2.30.29.30">
    <property type="entry name" value="Pleckstrin-homology domain (PH domain)/Phosphotyrosine-binding domain (PTB)"/>
    <property type="match status" value="1"/>
</dbReference>
<dbReference type="InterPro" id="IPR011993">
    <property type="entry name" value="PH-like_dom_sf"/>
</dbReference>
<dbReference type="SUPFAM" id="SSF50729">
    <property type="entry name" value="PH domain-like"/>
    <property type="match status" value="1"/>
</dbReference>
<dbReference type="CDD" id="cd01263">
    <property type="entry name" value="PH_anillin"/>
    <property type="match status" value="1"/>
</dbReference>
<dbReference type="GO" id="GO:0000915">
    <property type="term" value="P:actomyosin contractile ring assembly"/>
    <property type="evidence" value="ECO:0007669"/>
    <property type="project" value="TreeGrafter"/>
</dbReference>
<sequence>MRELAELRRSRRPPLPFPQTNTPSSNATENISSSSLESQCNEEYNTKQEEDFMLPSPPSPSEKIPTAENTLVDSSPCTPLSNIDLPPPEEIHELCHTKEDEHDDKEKEKEEDCAKNHDTLKMDICHEPTEPSARDDDDLCNTLTNDNEKQKPVVDMPEISVGYVSQQTTIEGQEEVEKKEKEEEEGPLRPGILPPPTVPLILQNRHPYYSRPKMGIKRRSSLSESSVDNIRQQIPRQKSVKFLQSPTTTTGTITTTSDMIKMIIDDTSNDGTDFTCDDDDASTDESTQRVSSSLSVYLSAMHKLGLDPDGEIDSDVYDPSINSILNDFGSDSTSYSSSLDHDNNKENYNRTHFAKDDTDLLIKSRMSPVLPLCEAERRLQRMKELPKLIQAERAVILQASSALKQCVGIMSKKASSEDISRLRRQLGPGSRVHVEVSKTMLIACQRRQVLMEELALLHQGSPVLVPPPTGDPIRARMKLSAIRLSLKTSNIPNDPTSGGGFVVVDPDLLYSGSVWRGATPSSKSRGDNHHLGQPTCYYLIAIIKCRGEGRLYHSELVTLMHISDLPVGMYRPATYVDLPAKLEIVPLRPNFEFQLEIYCMRTGSDTPMHNHHAYESPRITTTTTTGGGGVTLLHGGVDGNDSELDEPTTRFKFPTPSHKKSLFGHHHNHHHHDHSRHITTTSTTPYSSIDDEDSIVNKPSTPCETAGHVLTYCLPSSSYLKATLTPSKLSEHNSLHTTKRDKIPAFSLISSVEIHYHDDLLVGSNYAVSKQDKSHHTTPTTPTSTIKSSRSTVNSANCLSLRLLRLPRSSPLAGTAGLVDAYVSLEAKVLARGFMTVFEDIGGMGVWQRYWCQLRAGYLHFWKYPEDEYGRGGDGGNSNGGSSSRINNNNKNNPMHNKSSTSNPPLGRIDLRHVVCPPGAMLAPRSICARSNTLYMRSLREIDPTCLSASVNNLSSSSSTLNDKKDKKNKKTKGDTHGGGVDVGASNESLVFRASKDYKWLEQKHLLCADTPEERDAWITWLNGCLDSLRDWMPEHFDCLSRYDARLEFSQPVSSQLGALLIHGSPPAPGISSSSSSSSK</sequence>
<feature type="compositionally biased region" description="Basic and acidic residues" evidence="1">
    <location>
        <begin position="962"/>
        <end position="976"/>
    </location>
</feature>
<feature type="compositionally biased region" description="Polar residues" evidence="1">
    <location>
        <begin position="67"/>
        <end position="81"/>
    </location>
</feature>
<dbReference type="PANTHER" id="PTHR21538:SF23">
    <property type="entry name" value="ANILLIN"/>
    <property type="match status" value="1"/>
</dbReference>
<organism evidence="3 4">
    <name type="scientific">Trichobilharzia regenti</name>
    <name type="common">Nasal bird schistosome</name>
    <dbReference type="NCBI Taxonomy" id="157069"/>
    <lineage>
        <taxon>Eukaryota</taxon>
        <taxon>Metazoa</taxon>
        <taxon>Spiralia</taxon>
        <taxon>Lophotrochozoa</taxon>
        <taxon>Platyhelminthes</taxon>
        <taxon>Trematoda</taxon>
        <taxon>Digenea</taxon>
        <taxon>Strigeidida</taxon>
        <taxon>Schistosomatoidea</taxon>
        <taxon>Schistosomatidae</taxon>
        <taxon>Trichobilharzia</taxon>
    </lineage>
</organism>
<reference evidence="3" key="1">
    <citation type="submission" date="2022-06" db="EMBL/GenBank/DDBJ databases">
        <authorList>
            <person name="Berger JAMES D."/>
            <person name="Berger JAMES D."/>
        </authorList>
    </citation>
    <scope>NUCLEOTIDE SEQUENCE [LARGE SCALE GENOMIC DNA]</scope>
</reference>
<feature type="region of interest" description="Disordered" evidence="1">
    <location>
        <begin position="169"/>
        <end position="200"/>
    </location>
</feature>
<name>A0AA85J535_TRIRE</name>
<dbReference type="GO" id="GO:0000281">
    <property type="term" value="P:mitotic cytokinesis"/>
    <property type="evidence" value="ECO:0007669"/>
    <property type="project" value="TreeGrafter"/>
</dbReference>
<evidence type="ECO:0000313" key="3">
    <source>
        <dbReference type="Proteomes" id="UP000050795"/>
    </source>
</evidence>
<feature type="region of interest" description="Disordered" evidence="1">
    <location>
        <begin position="1"/>
        <end position="88"/>
    </location>
</feature>
<feature type="region of interest" description="Disordered" evidence="1">
    <location>
        <begin position="952"/>
        <end position="981"/>
    </location>
</feature>
<evidence type="ECO:0000313" key="4">
    <source>
        <dbReference type="WBParaSite" id="TREG1_129200.1"/>
    </source>
</evidence>
<feature type="compositionally biased region" description="Low complexity" evidence="1">
    <location>
        <begin position="880"/>
        <end position="900"/>
    </location>
</feature>